<dbReference type="GO" id="GO:0016491">
    <property type="term" value="F:oxidoreductase activity"/>
    <property type="evidence" value="ECO:0007669"/>
    <property type="project" value="UniProtKB-KW"/>
</dbReference>
<dbReference type="InterPro" id="IPR012336">
    <property type="entry name" value="Thioredoxin-like_fold"/>
</dbReference>
<dbReference type="InterPro" id="IPR013766">
    <property type="entry name" value="Thioredoxin_domain"/>
</dbReference>
<evidence type="ECO:0000256" key="6">
    <source>
        <dbReference type="ARBA" id="ARBA00023284"/>
    </source>
</evidence>
<evidence type="ECO:0000313" key="9">
    <source>
        <dbReference type="EMBL" id="AJM92527.1"/>
    </source>
</evidence>
<accession>A0A0C5CBJ2</accession>
<keyword evidence="7" id="KW-1133">Transmembrane helix</keyword>
<dbReference type="STRING" id="1582439.NPIRD3C_1315"/>
<dbReference type="PATRIC" id="fig|1582439.9.peg.1357"/>
<dbReference type="PANTHER" id="PTHR13887:SF14">
    <property type="entry name" value="DISULFIDE BOND FORMATION PROTEIN D"/>
    <property type="match status" value="1"/>
</dbReference>
<sequence length="214" mass="24651">MSKFYLLVIPIVIGIIAGSFLVFYPEPEDNSEKLTVSKLIENGSPVMGKNNAPITILEWGDYQCTFCYKFHQNTLDVINEDFIKTGKIKLVFKDFPLNGPDSLLAAEASYCAEDQGKYWQYHNELYKNWGGERTGWITRNSLDSFAITVNLDLDMFNKCLDEHKYQNKVNELYEFGREIGIDATPSFLVFNDEKIIKIRGNQPLEVFLKTFDEL</sequence>
<evidence type="ECO:0000256" key="2">
    <source>
        <dbReference type="ARBA" id="ARBA00007787"/>
    </source>
</evidence>
<dbReference type="PROSITE" id="PS51352">
    <property type="entry name" value="THIOREDOXIN_2"/>
    <property type="match status" value="1"/>
</dbReference>
<evidence type="ECO:0000313" key="10">
    <source>
        <dbReference type="Proteomes" id="UP000032027"/>
    </source>
</evidence>
<comment type="similarity">
    <text evidence="2">Belongs to the glutaredoxin family.</text>
</comment>
<proteinExistence type="inferred from homology"/>
<organism evidence="9 10">
    <name type="scientific">Nitrosopumilus piranensis</name>
    <dbReference type="NCBI Taxonomy" id="1582439"/>
    <lineage>
        <taxon>Archaea</taxon>
        <taxon>Nitrososphaerota</taxon>
        <taxon>Nitrososphaeria</taxon>
        <taxon>Nitrosopumilales</taxon>
        <taxon>Nitrosopumilaceae</taxon>
        <taxon>Nitrosopumilus</taxon>
    </lineage>
</organism>
<keyword evidence="7" id="KW-0472">Membrane</keyword>
<keyword evidence="6" id="KW-0676">Redox-active center</keyword>
<comment type="similarity">
    <text evidence="1">Belongs to the thioredoxin family. DsbA subfamily.</text>
</comment>
<feature type="domain" description="Thioredoxin" evidence="8">
    <location>
        <begin position="11"/>
        <end position="214"/>
    </location>
</feature>
<evidence type="ECO:0000259" key="8">
    <source>
        <dbReference type="PROSITE" id="PS51352"/>
    </source>
</evidence>
<evidence type="ECO:0000256" key="4">
    <source>
        <dbReference type="ARBA" id="ARBA00023002"/>
    </source>
</evidence>
<dbReference type="RefSeq" id="WP_148703351.1">
    <property type="nucleotide sequence ID" value="NZ_CP010868.1"/>
</dbReference>
<dbReference type="Pfam" id="PF13462">
    <property type="entry name" value="Thioredoxin_4"/>
    <property type="match status" value="1"/>
</dbReference>
<gene>
    <name evidence="9" type="ORF">NPIRD3C_1315</name>
</gene>
<keyword evidence="10" id="KW-1185">Reference proteome</keyword>
<dbReference type="OrthoDB" id="15256at2157"/>
<evidence type="ECO:0000256" key="1">
    <source>
        <dbReference type="ARBA" id="ARBA00005791"/>
    </source>
</evidence>
<evidence type="ECO:0000256" key="5">
    <source>
        <dbReference type="ARBA" id="ARBA00023157"/>
    </source>
</evidence>
<dbReference type="Proteomes" id="UP000032027">
    <property type="component" value="Chromosome"/>
</dbReference>
<evidence type="ECO:0000256" key="7">
    <source>
        <dbReference type="SAM" id="Phobius"/>
    </source>
</evidence>
<dbReference type="KEGG" id="nid:NPIRD3C_1315"/>
<dbReference type="Gene3D" id="3.40.30.10">
    <property type="entry name" value="Glutaredoxin"/>
    <property type="match status" value="1"/>
</dbReference>
<feature type="transmembrane region" description="Helical" evidence="7">
    <location>
        <begin position="6"/>
        <end position="24"/>
    </location>
</feature>
<reference evidence="10" key="1">
    <citation type="submission" date="2015-02" db="EMBL/GenBank/DDBJ databases">
        <title>Characterization of two novel Thaumarchaeota isolated from the Northern Adriatic Sea.</title>
        <authorList>
            <person name="Bayer B."/>
            <person name="Vojvoda J."/>
            <person name="Offre P."/>
            <person name="Srivastava A."/>
            <person name="Elisabeth N."/>
            <person name="Garcia J.A.L."/>
            <person name="Schleper C."/>
            <person name="Herndl G.J."/>
        </authorList>
    </citation>
    <scope>NUCLEOTIDE SEQUENCE [LARGE SCALE GENOMIC DNA]</scope>
    <source>
        <strain evidence="10">D3C</strain>
    </source>
</reference>
<dbReference type="PANTHER" id="PTHR13887">
    <property type="entry name" value="GLUTATHIONE S-TRANSFERASE KAPPA"/>
    <property type="match status" value="1"/>
</dbReference>
<dbReference type="SUPFAM" id="SSF52833">
    <property type="entry name" value="Thioredoxin-like"/>
    <property type="match status" value="1"/>
</dbReference>
<keyword evidence="7" id="KW-0812">Transmembrane</keyword>
<reference evidence="9 10" key="2">
    <citation type="journal article" date="2016" name="ISME J.">
        <title>Physiological and genomic characterization of two novel marine thaumarchaeal strains indicates niche differentiation.</title>
        <authorList>
            <person name="Bayer B."/>
            <person name="Vojvoda J."/>
            <person name="Offre P."/>
            <person name="Alves R.J."/>
            <person name="Elisabeth N.H."/>
            <person name="Garcia J.A."/>
            <person name="Volland J.M."/>
            <person name="Srivastava A."/>
            <person name="Schleper C."/>
            <person name="Herndl G.J."/>
        </authorList>
    </citation>
    <scope>NUCLEOTIDE SEQUENCE [LARGE SCALE GENOMIC DNA]</scope>
    <source>
        <strain evidence="9 10">D3C</strain>
    </source>
</reference>
<dbReference type="EMBL" id="CP010868">
    <property type="protein sequence ID" value="AJM92527.1"/>
    <property type="molecule type" value="Genomic_DNA"/>
</dbReference>
<dbReference type="AlphaFoldDB" id="A0A0C5CBJ2"/>
<keyword evidence="4" id="KW-0560">Oxidoreductase</keyword>
<reference evidence="9 10" key="3">
    <citation type="journal article" date="2019" name="Int. J. Syst. Evol. Microbiol.">
        <title>Nitrosopumilus adriaticus sp. nov. and Nitrosopumilus piranensis sp. nov., two ammonia-oxidizing archaea from the Adriatic Sea and members of the class Nitrososphaeria.</title>
        <authorList>
            <person name="Bayer B."/>
            <person name="Vojvoda J."/>
            <person name="Reinthaler T."/>
            <person name="Reyes C."/>
            <person name="Pinto M."/>
            <person name="Herndl G.J."/>
        </authorList>
    </citation>
    <scope>NUCLEOTIDE SEQUENCE [LARGE SCALE GENOMIC DNA]</scope>
    <source>
        <strain evidence="9 10">D3C</strain>
    </source>
</reference>
<keyword evidence="3" id="KW-0732">Signal</keyword>
<dbReference type="InterPro" id="IPR036249">
    <property type="entry name" value="Thioredoxin-like_sf"/>
</dbReference>
<dbReference type="GeneID" id="41600445"/>
<name>A0A0C5CBJ2_9ARCH</name>
<dbReference type="HOGENOM" id="CLU_000288_47_1_2"/>
<evidence type="ECO:0000256" key="3">
    <source>
        <dbReference type="ARBA" id="ARBA00022729"/>
    </source>
</evidence>
<protein>
    <submittedName>
        <fullName evidence="9">DSBA oxidoreductase</fullName>
    </submittedName>
</protein>
<keyword evidence="5" id="KW-1015">Disulfide bond</keyword>